<protein>
    <submittedName>
        <fullName evidence="1">Uncharacterized protein</fullName>
    </submittedName>
</protein>
<evidence type="ECO:0000313" key="2">
    <source>
        <dbReference type="Proteomes" id="UP000324800"/>
    </source>
</evidence>
<evidence type="ECO:0000313" key="1">
    <source>
        <dbReference type="EMBL" id="KAA6356142.1"/>
    </source>
</evidence>
<name>A0A5J4TDV1_9EUKA</name>
<dbReference type="AlphaFoldDB" id="A0A5J4TDV1"/>
<gene>
    <name evidence="1" type="ORF">EZS28_048331</name>
</gene>
<reference evidence="1 2" key="1">
    <citation type="submission" date="2019-03" db="EMBL/GenBank/DDBJ databases">
        <title>Single cell metagenomics reveals metabolic interactions within the superorganism composed of flagellate Streblomastix strix and complex community of Bacteroidetes bacteria on its surface.</title>
        <authorList>
            <person name="Treitli S.C."/>
            <person name="Kolisko M."/>
            <person name="Husnik F."/>
            <person name="Keeling P."/>
            <person name="Hampl V."/>
        </authorList>
    </citation>
    <scope>NUCLEOTIDE SEQUENCE [LARGE SCALE GENOMIC DNA]</scope>
    <source>
        <strain evidence="1">ST1C</strain>
    </source>
</reference>
<sequence length="188" mass="20101">MYDTNWFNSGQVVLDQVSPASDTVPLVDNDVGTAGISTEYARGDHQHPLQVSSVLPQSDTAQGEAGTANTYARSDHIHHVNLSNDVPLKDSETRTAGTTNIYASSTHQHPHNVDPSDANVPLVIVAAAAGGSSDYYCRNDHVHPQQLTFDGNITATKFTKTGGTVNDILLANGDTKKISISKQILSNY</sequence>
<dbReference type="EMBL" id="SNRW01033468">
    <property type="protein sequence ID" value="KAA6356142.1"/>
    <property type="molecule type" value="Genomic_DNA"/>
</dbReference>
<proteinExistence type="predicted"/>
<accession>A0A5J4TDV1</accession>
<dbReference type="Proteomes" id="UP000324800">
    <property type="component" value="Unassembled WGS sequence"/>
</dbReference>
<comment type="caution">
    <text evidence="1">The sequence shown here is derived from an EMBL/GenBank/DDBJ whole genome shotgun (WGS) entry which is preliminary data.</text>
</comment>
<organism evidence="1 2">
    <name type="scientific">Streblomastix strix</name>
    <dbReference type="NCBI Taxonomy" id="222440"/>
    <lineage>
        <taxon>Eukaryota</taxon>
        <taxon>Metamonada</taxon>
        <taxon>Preaxostyla</taxon>
        <taxon>Oxymonadida</taxon>
        <taxon>Streblomastigidae</taxon>
        <taxon>Streblomastix</taxon>
    </lineage>
</organism>